<gene>
    <name evidence="4" type="ORF">OSTQU699_LOCUS8826</name>
</gene>
<dbReference type="PANTHER" id="PTHR14894">
    <property type="entry name" value="CDK5 REGULATORY SUBUNIT-ASSOCIATED PROTEIN 3"/>
    <property type="match status" value="1"/>
</dbReference>
<dbReference type="AlphaFoldDB" id="A0A8S1J869"/>
<dbReference type="GO" id="GO:0012505">
    <property type="term" value="C:endomembrane system"/>
    <property type="evidence" value="ECO:0007669"/>
    <property type="project" value="TreeGrafter"/>
</dbReference>
<keyword evidence="2" id="KW-0175">Coiled coil</keyword>
<name>A0A8S1J869_9CHLO</name>
<protein>
    <recommendedName>
        <fullName evidence="6">CDK5RAP3-like protein</fullName>
    </recommendedName>
</protein>
<dbReference type="OrthoDB" id="340432at2759"/>
<reference evidence="4" key="1">
    <citation type="submission" date="2020-12" db="EMBL/GenBank/DDBJ databases">
        <authorList>
            <person name="Iha C."/>
        </authorList>
    </citation>
    <scope>NUCLEOTIDE SEQUENCE</scope>
</reference>
<evidence type="ECO:0008006" key="6">
    <source>
        <dbReference type="Google" id="ProtNLM"/>
    </source>
</evidence>
<sequence>MASKDRLFPLDVPYARVHQWLAERGKLPPDWRKRHAAIQAKLTEASRDLPPGFLGQLEGGEDAPLDYFRAIEVRDRLAEGSERGLFGGLVGAAAVWDRLVKAYEKSLTHLGEAGLTLAQNVDYEIPFLKKAAEGLNKQVSDLEKRRAESLKSAANAAAGFRRAHEALGIAGVKIGEEVRAMGEGVYGAMEAAIEACRDPRLEEGVRFYAEFVCCAHSAGEGPGEHTEDNLLPTLKQVRDGTVEALPEEAAKRGPSDAMESVGAEEHREMCTDLGGDAVAGGAGALGGIDWDIQLEDEAQPSLEAADSEAPGPVDIDWDVSIEDIKQEEAGTADSSVGLEVQWDLPEVKEAGQQPAGEQPADGAAPGLDGTECTASGAVRRIVFDPKFRGQVLDDLHELQAFLAQRQEGLSEATGLVAIGVLSEAVGGVEADTLGGMLEAVDAALAAFTGQRPKQLLLIKTSQRFLDRLVKDLEQKRSQEGKWKRSAAAAERRRKDLSQQLAASSVKLAGLIKRTWRVKVEVEKMISAQFQGRTINILGDINSVLSGS</sequence>
<evidence type="ECO:0000256" key="2">
    <source>
        <dbReference type="SAM" id="Coils"/>
    </source>
</evidence>
<dbReference type="Proteomes" id="UP000708148">
    <property type="component" value="Unassembled WGS sequence"/>
</dbReference>
<organism evidence="4 5">
    <name type="scientific">Ostreobium quekettii</name>
    <dbReference type="NCBI Taxonomy" id="121088"/>
    <lineage>
        <taxon>Eukaryota</taxon>
        <taxon>Viridiplantae</taxon>
        <taxon>Chlorophyta</taxon>
        <taxon>core chlorophytes</taxon>
        <taxon>Ulvophyceae</taxon>
        <taxon>TCBD clade</taxon>
        <taxon>Bryopsidales</taxon>
        <taxon>Ostreobineae</taxon>
        <taxon>Ostreobiaceae</taxon>
        <taxon>Ostreobium</taxon>
    </lineage>
</organism>
<accession>A0A8S1J869</accession>
<dbReference type="Pfam" id="PF05600">
    <property type="entry name" value="CDK5RAP3"/>
    <property type="match status" value="1"/>
</dbReference>
<evidence type="ECO:0000256" key="3">
    <source>
        <dbReference type="SAM" id="MobiDB-lite"/>
    </source>
</evidence>
<dbReference type="EMBL" id="CAJHUC010002248">
    <property type="protein sequence ID" value="CAD7703469.1"/>
    <property type="molecule type" value="Genomic_DNA"/>
</dbReference>
<proteinExistence type="inferred from homology"/>
<keyword evidence="5" id="KW-1185">Reference proteome</keyword>
<dbReference type="PANTHER" id="PTHR14894:SF0">
    <property type="entry name" value="CDK5 REGULATORY SUBUNIT-ASSOCIATED PROTEIN 3"/>
    <property type="match status" value="1"/>
</dbReference>
<evidence type="ECO:0000256" key="1">
    <source>
        <dbReference type="ARBA" id="ARBA00007478"/>
    </source>
</evidence>
<feature type="region of interest" description="Disordered" evidence="3">
    <location>
        <begin position="350"/>
        <end position="370"/>
    </location>
</feature>
<comment type="caution">
    <text evidence="4">The sequence shown here is derived from an EMBL/GenBank/DDBJ whole genome shotgun (WGS) entry which is preliminary data.</text>
</comment>
<dbReference type="GO" id="GO:0007346">
    <property type="term" value="P:regulation of mitotic cell cycle"/>
    <property type="evidence" value="ECO:0007669"/>
    <property type="project" value="TreeGrafter"/>
</dbReference>
<dbReference type="InterPro" id="IPR008491">
    <property type="entry name" value="CDK5RAP3"/>
</dbReference>
<comment type="similarity">
    <text evidence="1">Belongs to the CDK5RAP3 family.</text>
</comment>
<evidence type="ECO:0000313" key="4">
    <source>
        <dbReference type="EMBL" id="CAD7703469.1"/>
    </source>
</evidence>
<feature type="coiled-coil region" evidence="2">
    <location>
        <begin position="125"/>
        <end position="152"/>
    </location>
</feature>
<evidence type="ECO:0000313" key="5">
    <source>
        <dbReference type="Proteomes" id="UP000708148"/>
    </source>
</evidence>